<gene>
    <name evidence="3" type="ORF">SO694_00023234</name>
</gene>
<dbReference type="SMART" id="SM00271">
    <property type="entry name" value="DnaJ"/>
    <property type="match status" value="1"/>
</dbReference>
<accession>A0ABR1FTH1</accession>
<dbReference type="PANTHER" id="PTHR43908:SF3">
    <property type="entry name" value="AT29763P-RELATED"/>
    <property type="match status" value="1"/>
</dbReference>
<dbReference type="PROSITE" id="PS00636">
    <property type="entry name" value="DNAJ_1"/>
    <property type="match status" value="1"/>
</dbReference>
<evidence type="ECO:0000313" key="3">
    <source>
        <dbReference type="EMBL" id="KAK7238362.1"/>
    </source>
</evidence>
<organism evidence="3 4">
    <name type="scientific">Aureococcus anophagefferens</name>
    <name type="common">Harmful bloom alga</name>
    <dbReference type="NCBI Taxonomy" id="44056"/>
    <lineage>
        <taxon>Eukaryota</taxon>
        <taxon>Sar</taxon>
        <taxon>Stramenopiles</taxon>
        <taxon>Ochrophyta</taxon>
        <taxon>Pelagophyceae</taxon>
        <taxon>Pelagomonadales</taxon>
        <taxon>Pelagomonadaceae</taxon>
        <taxon>Aureococcus</taxon>
    </lineage>
</organism>
<dbReference type="CDD" id="cd06257">
    <property type="entry name" value="DnaJ"/>
    <property type="match status" value="1"/>
</dbReference>
<sequence>MRDPDFYKVLGLTKRATAADIRKAYKKKALETHPDKNPGRNTEDAFKAVGEAYATLSDEARRKDYDVALAGGGASSRGGFGGGFGFGDDFFDEARAARHATAPRGGGGFTVDDGGPSSTASLGTSRPGARAARPARRARKVTQISTIKRANGSMESMTRTTVSGGESFDYFNRATCSTAAPGHAADVDVHEGALPYGANAPLPYGGDANRAAAARDRDALRGGWRAANDDEDLARSFARQELGPSSGRRELRSSGRAPALAPAPRRSSGRSERLDLDEADEAFARRLAGGESDALWR</sequence>
<dbReference type="InterPro" id="IPR001623">
    <property type="entry name" value="DnaJ_domain"/>
</dbReference>
<comment type="caution">
    <text evidence="3">The sequence shown here is derived from an EMBL/GenBank/DDBJ whole genome shotgun (WGS) entry which is preliminary data.</text>
</comment>
<name>A0ABR1FTH1_AURAN</name>
<feature type="region of interest" description="Disordered" evidence="1">
    <location>
        <begin position="238"/>
        <end position="277"/>
    </location>
</feature>
<dbReference type="PRINTS" id="PR00625">
    <property type="entry name" value="JDOMAIN"/>
</dbReference>
<evidence type="ECO:0000313" key="4">
    <source>
        <dbReference type="Proteomes" id="UP001363151"/>
    </source>
</evidence>
<dbReference type="Gene3D" id="1.10.287.110">
    <property type="entry name" value="DnaJ domain"/>
    <property type="match status" value="1"/>
</dbReference>
<protein>
    <submittedName>
        <fullName evidence="3">DnaJ-like protein</fullName>
    </submittedName>
</protein>
<dbReference type="SUPFAM" id="SSF46565">
    <property type="entry name" value="Chaperone J-domain"/>
    <property type="match status" value="1"/>
</dbReference>
<dbReference type="InterPro" id="IPR051100">
    <property type="entry name" value="DnaJ_subfamily_B/C"/>
</dbReference>
<dbReference type="InterPro" id="IPR018253">
    <property type="entry name" value="DnaJ_domain_CS"/>
</dbReference>
<proteinExistence type="predicted"/>
<dbReference type="PANTHER" id="PTHR43908">
    <property type="entry name" value="AT29763P-RELATED"/>
    <property type="match status" value="1"/>
</dbReference>
<reference evidence="3 4" key="1">
    <citation type="submission" date="2024-03" db="EMBL/GenBank/DDBJ databases">
        <title>Aureococcus anophagefferens CCMP1851 and Kratosvirus quantuckense: Draft genome of a second virus-susceptible host strain in the model system.</title>
        <authorList>
            <person name="Chase E."/>
            <person name="Truchon A.R."/>
            <person name="Schepens W."/>
            <person name="Wilhelm S.W."/>
        </authorList>
    </citation>
    <scope>NUCLEOTIDE SEQUENCE [LARGE SCALE GENOMIC DNA]</scope>
    <source>
        <strain evidence="3 4">CCMP1851</strain>
    </source>
</reference>
<feature type="compositionally biased region" description="Low complexity" evidence="1">
    <location>
        <begin position="254"/>
        <end position="266"/>
    </location>
</feature>
<dbReference type="Pfam" id="PF00226">
    <property type="entry name" value="DnaJ"/>
    <property type="match status" value="1"/>
</dbReference>
<dbReference type="EMBL" id="JBBJCI010000230">
    <property type="protein sequence ID" value="KAK7238362.1"/>
    <property type="molecule type" value="Genomic_DNA"/>
</dbReference>
<dbReference type="Proteomes" id="UP001363151">
    <property type="component" value="Unassembled WGS sequence"/>
</dbReference>
<evidence type="ECO:0000256" key="1">
    <source>
        <dbReference type="SAM" id="MobiDB-lite"/>
    </source>
</evidence>
<evidence type="ECO:0000259" key="2">
    <source>
        <dbReference type="PROSITE" id="PS50076"/>
    </source>
</evidence>
<dbReference type="InterPro" id="IPR036869">
    <property type="entry name" value="J_dom_sf"/>
</dbReference>
<feature type="domain" description="J" evidence="2">
    <location>
        <begin position="5"/>
        <end position="69"/>
    </location>
</feature>
<keyword evidence="4" id="KW-1185">Reference proteome</keyword>
<feature type="region of interest" description="Disordered" evidence="1">
    <location>
        <begin position="99"/>
        <end position="138"/>
    </location>
</feature>
<dbReference type="PROSITE" id="PS50076">
    <property type="entry name" value="DNAJ_2"/>
    <property type="match status" value="1"/>
</dbReference>